<keyword evidence="4" id="KW-0560">Oxidoreductase</keyword>
<name>A0AA38GH35_TAXCH</name>
<dbReference type="InterPro" id="IPR002401">
    <property type="entry name" value="Cyt_P450_E_grp-I"/>
</dbReference>
<dbReference type="InterPro" id="IPR001128">
    <property type="entry name" value="Cyt_P450"/>
</dbReference>
<evidence type="ECO:0000256" key="5">
    <source>
        <dbReference type="ARBA" id="ARBA00023004"/>
    </source>
</evidence>
<dbReference type="EMBL" id="JAHRHJ020000003">
    <property type="protein sequence ID" value="KAH9321580.1"/>
    <property type="molecule type" value="Genomic_DNA"/>
</dbReference>
<dbReference type="PRINTS" id="PR00463">
    <property type="entry name" value="EP450I"/>
</dbReference>
<reference evidence="8 9" key="1">
    <citation type="journal article" date="2021" name="Nat. Plants">
        <title>The Taxus genome provides insights into paclitaxel biosynthesis.</title>
        <authorList>
            <person name="Xiong X."/>
            <person name="Gou J."/>
            <person name="Liao Q."/>
            <person name="Li Y."/>
            <person name="Zhou Q."/>
            <person name="Bi G."/>
            <person name="Li C."/>
            <person name="Du R."/>
            <person name="Wang X."/>
            <person name="Sun T."/>
            <person name="Guo L."/>
            <person name="Liang H."/>
            <person name="Lu P."/>
            <person name="Wu Y."/>
            <person name="Zhang Z."/>
            <person name="Ro D.K."/>
            <person name="Shang Y."/>
            <person name="Huang S."/>
            <person name="Yan J."/>
        </authorList>
    </citation>
    <scope>NUCLEOTIDE SEQUENCE [LARGE SCALE GENOMIC DNA]</scope>
    <source>
        <strain evidence="8">Ta-2019</strain>
    </source>
</reference>
<feature type="non-terminal residue" evidence="8">
    <location>
        <position position="116"/>
    </location>
</feature>
<dbReference type="GO" id="GO:0016705">
    <property type="term" value="F:oxidoreductase activity, acting on paired donors, with incorporation or reduction of molecular oxygen"/>
    <property type="evidence" value="ECO:0007669"/>
    <property type="project" value="InterPro"/>
</dbReference>
<gene>
    <name evidence="8" type="ORF">KI387_016219</name>
</gene>
<comment type="similarity">
    <text evidence="2">Belongs to the cytochrome P450 family.</text>
</comment>
<comment type="pathway">
    <text evidence="1">Alkaloid biosynthesis; taxol biosynthesis.</text>
</comment>
<keyword evidence="7" id="KW-0472">Membrane</keyword>
<evidence type="ECO:0000313" key="9">
    <source>
        <dbReference type="Proteomes" id="UP000824469"/>
    </source>
</evidence>
<evidence type="ECO:0000256" key="6">
    <source>
        <dbReference type="ARBA" id="ARBA00023059"/>
    </source>
</evidence>
<dbReference type="GO" id="GO:0042617">
    <property type="term" value="P:paclitaxel biosynthetic process"/>
    <property type="evidence" value="ECO:0007669"/>
    <property type="project" value="UniProtKB-KW"/>
</dbReference>
<dbReference type="GO" id="GO:0005506">
    <property type="term" value="F:iron ion binding"/>
    <property type="evidence" value="ECO:0007669"/>
    <property type="project" value="InterPro"/>
</dbReference>
<dbReference type="GO" id="GO:0020037">
    <property type="term" value="F:heme binding"/>
    <property type="evidence" value="ECO:0007669"/>
    <property type="project" value="InterPro"/>
</dbReference>
<dbReference type="AlphaFoldDB" id="A0AA38GH35"/>
<comment type="caution">
    <text evidence="8">The sequence shown here is derived from an EMBL/GenBank/DDBJ whole genome shotgun (WGS) entry which is preliminary data.</text>
</comment>
<evidence type="ECO:0000256" key="2">
    <source>
        <dbReference type="ARBA" id="ARBA00010617"/>
    </source>
</evidence>
<dbReference type="SUPFAM" id="SSF48264">
    <property type="entry name" value="Cytochrome P450"/>
    <property type="match status" value="1"/>
</dbReference>
<keyword evidence="3" id="KW-0479">Metal-binding</keyword>
<keyword evidence="6" id="KW-0876">Taxol biosynthesis</keyword>
<keyword evidence="7" id="KW-0812">Transmembrane</keyword>
<proteinExistence type="inferred from homology"/>
<evidence type="ECO:0000256" key="3">
    <source>
        <dbReference type="ARBA" id="ARBA00022723"/>
    </source>
</evidence>
<evidence type="ECO:0000313" key="8">
    <source>
        <dbReference type="EMBL" id="KAH9321580.1"/>
    </source>
</evidence>
<dbReference type="InterPro" id="IPR036396">
    <property type="entry name" value="Cyt_P450_sf"/>
</dbReference>
<evidence type="ECO:0000256" key="1">
    <source>
        <dbReference type="ARBA" id="ARBA00005122"/>
    </source>
</evidence>
<dbReference type="Pfam" id="PF00067">
    <property type="entry name" value="p450"/>
    <property type="match status" value="1"/>
</dbReference>
<keyword evidence="7" id="KW-1133">Transmembrane helix</keyword>
<keyword evidence="9" id="KW-1185">Reference proteome</keyword>
<keyword evidence="5" id="KW-0408">Iron</keyword>
<evidence type="ECO:0000256" key="4">
    <source>
        <dbReference type="ARBA" id="ARBA00023002"/>
    </source>
</evidence>
<dbReference type="PANTHER" id="PTHR24296">
    <property type="entry name" value="CYTOCHROME P450"/>
    <property type="match status" value="1"/>
</dbReference>
<evidence type="ECO:0000256" key="7">
    <source>
        <dbReference type="SAM" id="Phobius"/>
    </source>
</evidence>
<organism evidence="8 9">
    <name type="scientific">Taxus chinensis</name>
    <name type="common">Chinese yew</name>
    <name type="synonym">Taxus wallichiana var. chinensis</name>
    <dbReference type="NCBI Taxonomy" id="29808"/>
    <lineage>
        <taxon>Eukaryota</taxon>
        <taxon>Viridiplantae</taxon>
        <taxon>Streptophyta</taxon>
        <taxon>Embryophyta</taxon>
        <taxon>Tracheophyta</taxon>
        <taxon>Spermatophyta</taxon>
        <taxon>Pinopsida</taxon>
        <taxon>Pinidae</taxon>
        <taxon>Conifers II</taxon>
        <taxon>Cupressales</taxon>
        <taxon>Taxaceae</taxon>
        <taxon>Taxus</taxon>
    </lineage>
</organism>
<feature type="transmembrane region" description="Helical" evidence="7">
    <location>
        <begin position="50"/>
        <end position="71"/>
    </location>
</feature>
<dbReference type="Proteomes" id="UP000824469">
    <property type="component" value="Unassembled WGS sequence"/>
</dbReference>
<accession>A0AA38GH35</accession>
<evidence type="ECO:0008006" key="10">
    <source>
        <dbReference type="Google" id="ProtNLM"/>
    </source>
</evidence>
<dbReference type="GO" id="GO:0004497">
    <property type="term" value="F:monooxygenase activity"/>
    <property type="evidence" value="ECO:0007669"/>
    <property type="project" value="InterPro"/>
</dbReference>
<sequence>MSTWGGNCKVTPQLQPQLQIQHRPSSDFGNDIFENIISDWLTRTKGRRGLILSVFLAGSDTSAISLSWFFWLVSMHPNVEEKIVSEIAEILKSISLKNNRNEIHLFDVEDLRGMNY</sequence>
<protein>
    <recommendedName>
        <fullName evidence="10">Cytochrome P450</fullName>
    </recommendedName>
</protein>
<dbReference type="Gene3D" id="1.10.630.10">
    <property type="entry name" value="Cytochrome P450"/>
    <property type="match status" value="1"/>
</dbReference>